<organism evidence="1 2">
    <name type="scientific">Halteria grandinella</name>
    <dbReference type="NCBI Taxonomy" id="5974"/>
    <lineage>
        <taxon>Eukaryota</taxon>
        <taxon>Sar</taxon>
        <taxon>Alveolata</taxon>
        <taxon>Ciliophora</taxon>
        <taxon>Intramacronucleata</taxon>
        <taxon>Spirotrichea</taxon>
        <taxon>Stichotrichia</taxon>
        <taxon>Sporadotrichida</taxon>
        <taxon>Halteriidae</taxon>
        <taxon>Halteria</taxon>
    </lineage>
</organism>
<proteinExistence type="predicted"/>
<sequence>MTLNPFSIQAYYLPDVIIQSTQSYLITASCASCSTSIMSVSSSSGTIVFSPPASFTLGTLSVYKQFRMQSQCSVQLFPPHHSLPLKASQKPQV</sequence>
<keyword evidence="2" id="KW-1185">Reference proteome</keyword>
<reference evidence="1" key="1">
    <citation type="submission" date="2019-06" db="EMBL/GenBank/DDBJ databases">
        <authorList>
            <person name="Zheng W."/>
        </authorList>
    </citation>
    <scope>NUCLEOTIDE SEQUENCE</scope>
    <source>
        <strain evidence="1">QDHG01</strain>
    </source>
</reference>
<evidence type="ECO:0000313" key="2">
    <source>
        <dbReference type="Proteomes" id="UP000785679"/>
    </source>
</evidence>
<protein>
    <submittedName>
        <fullName evidence="1">Uncharacterized protein</fullName>
    </submittedName>
</protein>
<dbReference type="EMBL" id="RRYP01000150">
    <property type="protein sequence ID" value="TNV87916.1"/>
    <property type="molecule type" value="Genomic_DNA"/>
</dbReference>
<evidence type="ECO:0000313" key="1">
    <source>
        <dbReference type="EMBL" id="TNV87916.1"/>
    </source>
</evidence>
<dbReference type="Proteomes" id="UP000785679">
    <property type="component" value="Unassembled WGS sequence"/>
</dbReference>
<accession>A0A8J8P5Q8</accession>
<dbReference type="AlphaFoldDB" id="A0A8J8P5Q8"/>
<name>A0A8J8P5Q8_HALGN</name>
<gene>
    <name evidence="1" type="ORF">FGO68_gene8250</name>
</gene>
<comment type="caution">
    <text evidence="1">The sequence shown here is derived from an EMBL/GenBank/DDBJ whole genome shotgun (WGS) entry which is preliminary data.</text>
</comment>